<sequence>MKYMHHFKLAAVSLLVSGICGASELHFLTPLSPTKIESPAQANDYLSQEFSRQHQLAYERRGVFGHYYSFYPLIDGHPIFSLVDALAVNRAGMPFRYYQASVASLLSLTWPDSELAPEPSAIALAIGIEADNFDIQDLSKGWWLTEESGIDPVWQVQVKQLEPEATFSFYIDLDHKQFLGKERTVEAYLPDFTPGDLLTGKSLKALVFDPDPKTKLMDESLEQQALTETLPHAAYSRVELQDLQAVEAGFMLSGPYVKVVDLTEPVNPSPLLTGDIEWRRHDDEFVQVMAYYHLDKAQRHLQSLGYQGASQIFYSPIEVDARGGTKDQSAYSFLENRILLGVGGVPDGEDADVIWHEFGHGLLHFINNSDKGGDSGAIGEGFSDFYAGVHSFRDPQGQIFEPNVMFNWDARFGNRKPRTLNDQSAKYNPNYNYPAHQWVKDTLGDQLWSTPLFQGMRRAFDSHGEQAIDDFERLVIEGMYGMGAGVRMDQLALSTLDMAARMYPAKDYADILQQQFDKHGLILDPIELVISSVVKQQTGSVPLNLSLQNLAVAKLEDISFSFSDLPQGVEVSGEMTPITELLAGDTRAIDAEFTLALGDNLSCGEKITLPVDVHYTSDIAAINHSRLTLAVTIGEGIHQTATGIGGDLLDAIANDIGLTKEMGVNNFYLDFSQPDLTVNQDITLSLHIEHPQLDQLSIKLISPSGQQVDIWDRDYYPRTSFDYSLPNSVVDIDWSAVIDDSLTGEWQLQIIDHDAGNKGKLLSWGLSQVSEYICNQPDVSPQPDKTIDEKPSSSGGSLGWTLWMLCFAYITRQYGKMEN</sequence>
<dbReference type="EMBL" id="AP011177">
    <property type="protein sequence ID" value="BAJ02632.1"/>
    <property type="molecule type" value="Genomic_DNA"/>
</dbReference>
<dbReference type="GO" id="GO:0004252">
    <property type="term" value="F:serine-type endopeptidase activity"/>
    <property type="evidence" value="ECO:0007669"/>
    <property type="project" value="InterPro"/>
</dbReference>
<dbReference type="GO" id="GO:0006508">
    <property type="term" value="P:proteolysis"/>
    <property type="evidence" value="ECO:0007669"/>
    <property type="project" value="UniProtKB-KW"/>
</dbReference>
<dbReference type="AlphaFoldDB" id="D4ZLT3"/>
<dbReference type="STRING" id="637905.SVI_2661"/>
<protein>
    <recommendedName>
        <fullName evidence="4">P/Homo B domain-containing protein</fullName>
    </recommendedName>
</protein>
<accession>D4ZLT3</accession>
<gene>
    <name evidence="5" type="ordered locus">SVI_2661</name>
</gene>
<evidence type="ECO:0000256" key="3">
    <source>
        <dbReference type="SAM" id="SignalP"/>
    </source>
</evidence>
<reference evidence="6" key="1">
    <citation type="journal article" date="2010" name="Mol. Biosyst.">
        <title>Complete genome sequence and comparative analysis of Shewanella violacea, a psychrophilic and piezophilic bacterium from deep sea floor sediments.</title>
        <authorList>
            <person name="Aono E."/>
            <person name="Baba T."/>
            <person name="Ara T."/>
            <person name="Nishi T."/>
            <person name="Nakamichi T."/>
            <person name="Inamoto E."/>
            <person name="Toyonaga H."/>
            <person name="Hasegawa M."/>
            <person name="Takai Y."/>
            <person name="Okumura Y."/>
            <person name="Baba M."/>
            <person name="Tomita M."/>
            <person name="Kato C."/>
            <person name="Oshima T."/>
            <person name="Nakasone K."/>
            <person name="Mori H."/>
        </authorList>
    </citation>
    <scope>NUCLEOTIDE SEQUENCE [LARGE SCALE GENOMIC DNA]</scope>
    <source>
        <strain evidence="6">JCM 10179 / CIP 106290 / LMG 19151 / DSS12</strain>
    </source>
</reference>
<feature type="chain" id="PRO_5003067939" description="P/Homo B domain-containing protein" evidence="3">
    <location>
        <begin position="23"/>
        <end position="819"/>
    </location>
</feature>
<feature type="signal peptide" evidence="3">
    <location>
        <begin position="1"/>
        <end position="22"/>
    </location>
</feature>
<organism evidence="5 6">
    <name type="scientific">Shewanella violacea (strain JCM 10179 / CIP 106290 / LMG 19151 / DSS12)</name>
    <dbReference type="NCBI Taxonomy" id="637905"/>
    <lineage>
        <taxon>Bacteria</taxon>
        <taxon>Pseudomonadati</taxon>
        <taxon>Pseudomonadota</taxon>
        <taxon>Gammaproteobacteria</taxon>
        <taxon>Alteromonadales</taxon>
        <taxon>Shewanellaceae</taxon>
        <taxon>Shewanella</taxon>
    </lineage>
</organism>
<dbReference type="Pfam" id="PF01483">
    <property type="entry name" value="P_proprotein"/>
    <property type="match status" value="1"/>
</dbReference>
<evidence type="ECO:0000259" key="4">
    <source>
        <dbReference type="PROSITE" id="PS51829"/>
    </source>
</evidence>
<keyword evidence="3" id="KW-0732">Signal</keyword>
<dbReference type="KEGG" id="svo:SVI_2661"/>
<dbReference type="HOGENOM" id="CLU_378405_0_0_6"/>
<keyword evidence="2" id="KW-0378">Hydrolase</keyword>
<proteinExistence type="predicted"/>
<evidence type="ECO:0000313" key="6">
    <source>
        <dbReference type="Proteomes" id="UP000002350"/>
    </source>
</evidence>
<dbReference type="SUPFAM" id="SSF49785">
    <property type="entry name" value="Galactose-binding domain-like"/>
    <property type="match status" value="1"/>
</dbReference>
<feature type="domain" description="P/Homo B" evidence="4">
    <location>
        <begin position="632"/>
        <end position="778"/>
    </location>
</feature>
<keyword evidence="6" id="KW-1185">Reference proteome</keyword>
<dbReference type="SUPFAM" id="SSF55486">
    <property type="entry name" value="Metalloproteases ('zincins'), catalytic domain"/>
    <property type="match status" value="1"/>
</dbReference>
<dbReference type="InterPro" id="IPR002884">
    <property type="entry name" value="P_dom"/>
</dbReference>
<evidence type="ECO:0000256" key="2">
    <source>
        <dbReference type="ARBA" id="ARBA00022801"/>
    </source>
</evidence>
<dbReference type="Gene3D" id="2.60.120.260">
    <property type="entry name" value="Galactose-binding domain-like"/>
    <property type="match status" value="1"/>
</dbReference>
<name>D4ZLT3_SHEVD</name>
<dbReference type="eggNOG" id="COG4935">
    <property type="taxonomic scope" value="Bacteria"/>
</dbReference>
<dbReference type="Proteomes" id="UP000002350">
    <property type="component" value="Chromosome"/>
</dbReference>
<evidence type="ECO:0000313" key="5">
    <source>
        <dbReference type="EMBL" id="BAJ02632.1"/>
    </source>
</evidence>
<dbReference type="InterPro" id="IPR008979">
    <property type="entry name" value="Galactose-bd-like_sf"/>
</dbReference>
<keyword evidence="1" id="KW-0645">Protease</keyword>
<evidence type="ECO:0000256" key="1">
    <source>
        <dbReference type="ARBA" id="ARBA00022670"/>
    </source>
</evidence>
<dbReference type="PROSITE" id="PS51829">
    <property type="entry name" value="P_HOMO_B"/>
    <property type="match status" value="1"/>
</dbReference>